<keyword evidence="3" id="KW-1185">Reference proteome</keyword>
<evidence type="ECO:0000313" key="3">
    <source>
        <dbReference type="Proteomes" id="UP000346198"/>
    </source>
</evidence>
<accession>A0A6C2UDJ5</accession>
<protein>
    <submittedName>
        <fullName evidence="2">Uncharacterized protein</fullName>
    </submittedName>
</protein>
<dbReference type="EMBL" id="CAAHFH010000001">
    <property type="protein sequence ID" value="VGO18230.1"/>
    <property type="molecule type" value="Genomic_DNA"/>
</dbReference>
<dbReference type="RefSeq" id="WP_136059734.1">
    <property type="nucleotide sequence ID" value="NZ_CAAHFH010000001.1"/>
</dbReference>
<proteinExistence type="predicted"/>
<evidence type="ECO:0000256" key="1">
    <source>
        <dbReference type="SAM" id="Phobius"/>
    </source>
</evidence>
<organism evidence="2 3">
    <name type="scientific">Pontiella sulfatireligans</name>
    <dbReference type="NCBI Taxonomy" id="2750658"/>
    <lineage>
        <taxon>Bacteria</taxon>
        <taxon>Pseudomonadati</taxon>
        <taxon>Kiritimatiellota</taxon>
        <taxon>Kiritimatiellia</taxon>
        <taxon>Kiritimatiellales</taxon>
        <taxon>Pontiellaceae</taxon>
        <taxon>Pontiella</taxon>
    </lineage>
</organism>
<sequence>MTNTIAQVTNAIVNEPLNSSSLITQYGSGIITSVLTAAILGAGAIFWRYFGHPALTLRIKHRDENKRRDALIKSFNQLVCSGGIDCIKQKHFVAIELPNQTSQPVVVRSVRLVEDGRPVYGLWHDPNHHGLSRDRTEIVKTGVRIAPRSHGTWYFTGPEFTSEQCPDIRYCQIDFEYFLDDQDIYVHSMRSPEDKGDTIFTMFKMWWKAVGEDIKKKKKQPTRS</sequence>
<gene>
    <name evidence="2" type="ORF">SCARR_00281</name>
</gene>
<reference evidence="2 3" key="1">
    <citation type="submission" date="2019-04" db="EMBL/GenBank/DDBJ databases">
        <authorList>
            <person name="Van Vliet M D."/>
        </authorList>
    </citation>
    <scope>NUCLEOTIDE SEQUENCE [LARGE SCALE GENOMIC DNA]</scope>
    <source>
        <strain evidence="2 3">F21</strain>
    </source>
</reference>
<keyword evidence="1" id="KW-1133">Transmembrane helix</keyword>
<dbReference type="Proteomes" id="UP000346198">
    <property type="component" value="Unassembled WGS sequence"/>
</dbReference>
<keyword evidence="1" id="KW-0472">Membrane</keyword>
<name>A0A6C2UDJ5_9BACT</name>
<dbReference type="AlphaFoldDB" id="A0A6C2UDJ5"/>
<feature type="transmembrane region" description="Helical" evidence="1">
    <location>
        <begin position="26"/>
        <end position="50"/>
    </location>
</feature>
<keyword evidence="1" id="KW-0812">Transmembrane</keyword>
<evidence type="ECO:0000313" key="2">
    <source>
        <dbReference type="EMBL" id="VGO18230.1"/>
    </source>
</evidence>